<evidence type="ECO:0000313" key="3">
    <source>
        <dbReference type="Proteomes" id="UP000275078"/>
    </source>
</evidence>
<feature type="compositionally biased region" description="Low complexity" evidence="1">
    <location>
        <begin position="116"/>
        <end position="127"/>
    </location>
</feature>
<proteinExistence type="predicted"/>
<dbReference type="AlphaFoldDB" id="A0A3N4IBI6"/>
<evidence type="ECO:0000313" key="2">
    <source>
        <dbReference type="EMBL" id="RPA83455.1"/>
    </source>
</evidence>
<name>A0A3N4IBI6_ASCIM</name>
<sequence>MAHPSQYYDHEYSEINRYPDPLATDLTTVWHTEFGFVPATVETHHLPPPSNVAYPVNSEYQYPIEVDNEFAIPRTTGLDSPSGYFGQLDYTPDLHGAINEPFVPNLEPSADEQRLPRSSTTPSSTQDQLDESDIFEYYIKEEETKYGKTFCCLIADCTHETPRRIDAKRHYREKHANIKPYSCENNPELLRGFGAEFASGCKVVQGGCFRRFARKEHLKNHLKCLSVEQRRSRRELKKMGSAESRLS</sequence>
<dbReference type="EMBL" id="ML119664">
    <property type="protein sequence ID" value="RPA83455.1"/>
    <property type="molecule type" value="Genomic_DNA"/>
</dbReference>
<keyword evidence="3" id="KW-1185">Reference proteome</keyword>
<feature type="region of interest" description="Disordered" evidence="1">
    <location>
        <begin position="99"/>
        <end position="128"/>
    </location>
</feature>
<organism evidence="2 3">
    <name type="scientific">Ascobolus immersus RN42</name>
    <dbReference type="NCBI Taxonomy" id="1160509"/>
    <lineage>
        <taxon>Eukaryota</taxon>
        <taxon>Fungi</taxon>
        <taxon>Dikarya</taxon>
        <taxon>Ascomycota</taxon>
        <taxon>Pezizomycotina</taxon>
        <taxon>Pezizomycetes</taxon>
        <taxon>Pezizales</taxon>
        <taxon>Ascobolaceae</taxon>
        <taxon>Ascobolus</taxon>
    </lineage>
</organism>
<protein>
    <submittedName>
        <fullName evidence="2">Uncharacterized protein</fullName>
    </submittedName>
</protein>
<gene>
    <name evidence="2" type="ORF">BJ508DRAFT_375004</name>
</gene>
<accession>A0A3N4IBI6</accession>
<reference evidence="2 3" key="1">
    <citation type="journal article" date="2018" name="Nat. Ecol. Evol.">
        <title>Pezizomycetes genomes reveal the molecular basis of ectomycorrhizal truffle lifestyle.</title>
        <authorList>
            <person name="Murat C."/>
            <person name="Payen T."/>
            <person name="Noel B."/>
            <person name="Kuo A."/>
            <person name="Morin E."/>
            <person name="Chen J."/>
            <person name="Kohler A."/>
            <person name="Krizsan K."/>
            <person name="Balestrini R."/>
            <person name="Da Silva C."/>
            <person name="Montanini B."/>
            <person name="Hainaut M."/>
            <person name="Levati E."/>
            <person name="Barry K.W."/>
            <person name="Belfiori B."/>
            <person name="Cichocki N."/>
            <person name="Clum A."/>
            <person name="Dockter R.B."/>
            <person name="Fauchery L."/>
            <person name="Guy J."/>
            <person name="Iotti M."/>
            <person name="Le Tacon F."/>
            <person name="Lindquist E.A."/>
            <person name="Lipzen A."/>
            <person name="Malagnac F."/>
            <person name="Mello A."/>
            <person name="Molinier V."/>
            <person name="Miyauchi S."/>
            <person name="Poulain J."/>
            <person name="Riccioni C."/>
            <person name="Rubini A."/>
            <person name="Sitrit Y."/>
            <person name="Splivallo R."/>
            <person name="Traeger S."/>
            <person name="Wang M."/>
            <person name="Zifcakova L."/>
            <person name="Wipf D."/>
            <person name="Zambonelli A."/>
            <person name="Paolocci F."/>
            <person name="Nowrousian M."/>
            <person name="Ottonello S."/>
            <person name="Baldrian P."/>
            <person name="Spatafora J.W."/>
            <person name="Henrissat B."/>
            <person name="Nagy L.G."/>
            <person name="Aury J.M."/>
            <person name="Wincker P."/>
            <person name="Grigoriev I.V."/>
            <person name="Bonfante P."/>
            <person name="Martin F.M."/>
        </authorList>
    </citation>
    <scope>NUCLEOTIDE SEQUENCE [LARGE SCALE GENOMIC DNA]</scope>
    <source>
        <strain evidence="2 3">RN42</strain>
    </source>
</reference>
<dbReference type="OrthoDB" id="5430869at2759"/>
<evidence type="ECO:0000256" key="1">
    <source>
        <dbReference type="SAM" id="MobiDB-lite"/>
    </source>
</evidence>
<dbReference type="Proteomes" id="UP000275078">
    <property type="component" value="Unassembled WGS sequence"/>
</dbReference>